<name>A0A2S9IFN2_9GAMM</name>
<dbReference type="Pfam" id="PF01578">
    <property type="entry name" value="Cytochrom_C_asm"/>
    <property type="match status" value="1"/>
</dbReference>
<evidence type="ECO:0000256" key="10">
    <source>
        <dbReference type="SAM" id="Phobius"/>
    </source>
</evidence>
<evidence type="ECO:0000259" key="11">
    <source>
        <dbReference type="Pfam" id="PF01578"/>
    </source>
</evidence>
<dbReference type="AlphaFoldDB" id="A0A2S9IFN2"/>
<feature type="transmembrane region" description="Helical" evidence="10">
    <location>
        <begin position="450"/>
        <end position="470"/>
    </location>
</feature>
<keyword evidence="8 10" id="KW-0472">Membrane</keyword>
<evidence type="ECO:0000256" key="1">
    <source>
        <dbReference type="ARBA" id="ARBA00004429"/>
    </source>
</evidence>
<dbReference type="EMBL" id="PDET01000002">
    <property type="protein sequence ID" value="PRD16613.1"/>
    <property type="molecule type" value="Genomic_DNA"/>
</dbReference>
<feature type="transmembrane region" description="Helical" evidence="10">
    <location>
        <begin position="426"/>
        <end position="444"/>
    </location>
</feature>
<feature type="transmembrane region" description="Helical" evidence="10">
    <location>
        <begin position="274"/>
        <end position="294"/>
    </location>
</feature>
<dbReference type="InterPro" id="IPR003567">
    <property type="entry name" value="Cyt_c_biogenesis"/>
</dbReference>
<dbReference type="InterPro" id="IPR002541">
    <property type="entry name" value="Cyt_c_assembly"/>
</dbReference>
<dbReference type="GO" id="GO:0015232">
    <property type="term" value="F:heme transmembrane transporter activity"/>
    <property type="evidence" value="ECO:0007669"/>
    <property type="project" value="InterPro"/>
</dbReference>
<feature type="transmembrane region" description="Helical" evidence="10">
    <location>
        <begin position="314"/>
        <end position="332"/>
    </location>
</feature>
<keyword evidence="3" id="KW-1003">Cell membrane</keyword>
<dbReference type="GO" id="GO:0005886">
    <property type="term" value="C:plasma membrane"/>
    <property type="evidence" value="ECO:0007669"/>
    <property type="project" value="UniProtKB-SubCell"/>
</dbReference>
<dbReference type="GO" id="GO:0017004">
    <property type="term" value="P:cytochrome complex assembly"/>
    <property type="evidence" value="ECO:0007669"/>
    <property type="project" value="UniProtKB-KW"/>
</dbReference>
<dbReference type="RefSeq" id="WP_105591193.1">
    <property type="nucleotide sequence ID" value="NZ_PDET01000002.1"/>
</dbReference>
<reference evidence="13 14" key="1">
    <citation type="submission" date="2017-10" db="EMBL/GenBank/DDBJ databases">
        <title>Draft genome of two endophytic bacteria isolated from 'guarana' Paullinia cupana (Mart.) Ducke.</title>
        <authorList>
            <person name="Siqueira K.A."/>
            <person name="Liotti R.G."/>
            <person name="Mendes T.A."/>
            <person name="Soares M.A."/>
        </authorList>
    </citation>
    <scope>NUCLEOTIDE SEQUENCE [LARGE SCALE GENOMIC DNA]</scope>
    <source>
        <strain evidence="13 14">342</strain>
    </source>
</reference>
<dbReference type="OrthoDB" id="9761451at2"/>
<dbReference type="NCBIfam" id="NF007691">
    <property type="entry name" value="PRK10369.1"/>
    <property type="match status" value="1"/>
</dbReference>
<feature type="transmembrane region" description="Helical" evidence="10">
    <location>
        <begin position="96"/>
        <end position="114"/>
    </location>
</feature>
<feature type="transmembrane region" description="Helical" evidence="10">
    <location>
        <begin position="394"/>
        <end position="414"/>
    </location>
</feature>
<comment type="function">
    <text evidence="9">Required for the biogenesis of c-type cytochromes. Possible subunit of a heme lyase.</text>
</comment>
<feature type="transmembrane region" description="Helical" evidence="10">
    <location>
        <begin position="210"/>
        <end position="230"/>
    </location>
</feature>
<feature type="domain" description="Cytochrome c assembly protein" evidence="11">
    <location>
        <begin position="89"/>
        <end position="296"/>
    </location>
</feature>
<sequence>MIPEIGSFLLCLALGVSLLLLIYPLWGAARRDARLMAMARPLAVALFTCVAGAFLILVHAFVVNDFSVAYVAANSNSLLPVWYRVAATWGAHEGSLLLWVLLLSGWTLAVALFSRSMPQEAIARVLAVMGMINLAFLLFITLTSNPFIRTLPDLPIDGNDLNPMLQDIGLIFHPPLLYMGYVGFSVAFAFAIASLLAGRLDTAWARWSRTWTLAAWVFLTAGIVLGSAWAYYELGWGGWWFWDPVENASLMPWLAGTALLHSLAVTEKRGAFKAWTVLLAISAFSLSLLGTFLVRSGVLVSVHSFASDPARGMFILAFLVIAIGGSLLLYAIKGGRVRGRVQNELWSRESFLLGNNVLLIAAMLVVLLGTMLPLVHKQLGLGSISIGEPFFNTLFTWLMAPLALMLGIGPLVRWRRDSPKTLWKRLGIAALTTCVLSILLPWLMQDRIEAMTVVGLLMAIWVILLTLMELHERATHRHGFFRGLLRLSRSHWGMVLGHLGVAVTVIGIAFSQNYSVERDVRMKAGDSVDIHNYHFTFRALHNLQGPNYSGDVGVIDVTQNGQHEATLYAEKRYYSVARMMMTEAAIDGGFTRDLYAALGEELGGDSWAVRIYYKPFVRWIWFGGLLMAAGGVLCLLDPRYRSRKKAQEAL</sequence>
<keyword evidence="6" id="KW-0201">Cytochrome c-type biogenesis</keyword>
<keyword evidence="7 10" id="KW-1133">Transmembrane helix</keyword>
<dbReference type="PRINTS" id="PR01411">
    <property type="entry name" value="CCMFBIOGNSIS"/>
</dbReference>
<dbReference type="GO" id="GO:0016829">
    <property type="term" value="F:lyase activity"/>
    <property type="evidence" value="ECO:0007669"/>
    <property type="project" value="UniProtKB-KW"/>
</dbReference>
<dbReference type="PANTHER" id="PTHR43653">
    <property type="entry name" value="CYTOCHROME C ASSEMBLY PROTEIN-RELATED"/>
    <property type="match status" value="1"/>
</dbReference>
<keyword evidence="14" id="KW-1185">Reference proteome</keyword>
<evidence type="ECO:0000256" key="3">
    <source>
        <dbReference type="ARBA" id="ARBA00022475"/>
    </source>
</evidence>
<evidence type="ECO:0000259" key="12">
    <source>
        <dbReference type="Pfam" id="PF16327"/>
    </source>
</evidence>
<feature type="domain" description="Cytochrome c-type biogenesis protein CcmF C-terminal" evidence="12">
    <location>
        <begin position="316"/>
        <end position="637"/>
    </location>
</feature>
<gene>
    <name evidence="13" type="ORF">CQW29_02805</name>
</gene>
<keyword evidence="4" id="KW-0997">Cell inner membrane</keyword>
<dbReference type="GO" id="GO:0020037">
    <property type="term" value="F:heme binding"/>
    <property type="evidence" value="ECO:0007669"/>
    <property type="project" value="InterPro"/>
</dbReference>
<organism evidence="13 14">
    <name type="scientific">Pantoea coffeiphila</name>
    <dbReference type="NCBI Taxonomy" id="1465635"/>
    <lineage>
        <taxon>Bacteria</taxon>
        <taxon>Pseudomonadati</taxon>
        <taxon>Pseudomonadota</taxon>
        <taxon>Gammaproteobacteria</taxon>
        <taxon>Enterobacterales</taxon>
        <taxon>Erwiniaceae</taxon>
        <taxon>Pantoea</taxon>
    </lineage>
</organism>
<dbReference type="InterPro" id="IPR003568">
    <property type="entry name" value="Cyt_c_biogenesis_CcmF"/>
</dbReference>
<evidence type="ECO:0000256" key="9">
    <source>
        <dbReference type="ARBA" id="ARBA00037230"/>
    </source>
</evidence>
<evidence type="ECO:0000256" key="5">
    <source>
        <dbReference type="ARBA" id="ARBA00022692"/>
    </source>
</evidence>
<feature type="transmembrane region" description="Helical" evidence="10">
    <location>
        <begin position="121"/>
        <end position="142"/>
    </location>
</feature>
<dbReference type="Pfam" id="PF16327">
    <property type="entry name" value="CcmF_C"/>
    <property type="match status" value="1"/>
</dbReference>
<dbReference type="InterPro" id="IPR032523">
    <property type="entry name" value="CcmF_C"/>
</dbReference>
<feature type="transmembrane region" description="Helical" evidence="10">
    <location>
        <begin position="41"/>
        <end position="62"/>
    </location>
</feature>
<dbReference type="PANTHER" id="PTHR43653:SF1">
    <property type="entry name" value="CYTOCHROME C-TYPE BIOGENESIS PROTEIN CCMF"/>
    <property type="match status" value="1"/>
</dbReference>
<evidence type="ECO:0000313" key="13">
    <source>
        <dbReference type="EMBL" id="PRD16613.1"/>
    </source>
</evidence>
<comment type="caution">
    <text evidence="13">The sequence shown here is derived from an EMBL/GenBank/DDBJ whole genome shotgun (WGS) entry which is preliminary data.</text>
</comment>
<keyword evidence="5 10" id="KW-0812">Transmembrane</keyword>
<feature type="transmembrane region" description="Helical" evidence="10">
    <location>
        <begin position="491"/>
        <end position="510"/>
    </location>
</feature>
<feature type="transmembrane region" description="Helical" evidence="10">
    <location>
        <begin position="6"/>
        <end position="29"/>
    </location>
</feature>
<feature type="transmembrane region" description="Helical" evidence="10">
    <location>
        <begin position="250"/>
        <end position="267"/>
    </location>
</feature>
<comment type="similarity">
    <text evidence="2">Belongs to the CcmF/CycK/Ccl1/NrfE/CcsA family.</text>
</comment>
<dbReference type="Proteomes" id="UP000239181">
    <property type="component" value="Unassembled WGS sequence"/>
</dbReference>
<comment type="subcellular location">
    <subcellularLocation>
        <location evidence="1">Cell inner membrane</location>
        <topology evidence="1">Multi-pass membrane protein</topology>
    </subcellularLocation>
</comment>
<evidence type="ECO:0000256" key="7">
    <source>
        <dbReference type="ARBA" id="ARBA00022989"/>
    </source>
</evidence>
<accession>A0A2S9IFN2</accession>
<evidence type="ECO:0000313" key="14">
    <source>
        <dbReference type="Proteomes" id="UP000239181"/>
    </source>
</evidence>
<feature type="transmembrane region" description="Helical" evidence="10">
    <location>
        <begin position="616"/>
        <end position="636"/>
    </location>
</feature>
<feature type="transmembrane region" description="Helical" evidence="10">
    <location>
        <begin position="353"/>
        <end position="374"/>
    </location>
</feature>
<evidence type="ECO:0000256" key="8">
    <source>
        <dbReference type="ARBA" id="ARBA00023136"/>
    </source>
</evidence>
<keyword evidence="13" id="KW-0456">Lyase</keyword>
<proteinExistence type="inferred from homology"/>
<dbReference type="NCBIfam" id="TIGR00353">
    <property type="entry name" value="nrfE"/>
    <property type="match status" value="1"/>
</dbReference>
<evidence type="ECO:0000256" key="4">
    <source>
        <dbReference type="ARBA" id="ARBA00022519"/>
    </source>
</evidence>
<feature type="transmembrane region" description="Helical" evidence="10">
    <location>
        <begin position="178"/>
        <end position="198"/>
    </location>
</feature>
<evidence type="ECO:0000256" key="6">
    <source>
        <dbReference type="ARBA" id="ARBA00022748"/>
    </source>
</evidence>
<evidence type="ECO:0000256" key="2">
    <source>
        <dbReference type="ARBA" id="ARBA00009186"/>
    </source>
</evidence>
<dbReference type="PRINTS" id="PR01410">
    <property type="entry name" value="CCBIOGENESIS"/>
</dbReference>
<protein>
    <submittedName>
        <fullName evidence="13">Heme lyase NrfEFG subunit NrfE</fullName>
    </submittedName>
</protein>